<dbReference type="InterPro" id="IPR040456">
    <property type="entry name" value="RNase_H2_suB"/>
</dbReference>
<sequence length="311" mass="35208">MDESLGNKRRRHSTVKEEDSVSLCGSVATSVAGDGSLLDFGLDEETFAVESDREFERKFFVMKEGSFPGNIFALPHPASRERALYLLNEHGELFELLRLDNGKRSFFFGDSVVANGSVHLFFPVHPFFLAIEYLQRKASEHFLTASELLDDDDFPSLKELAKSAKLIDTLKIAADFENENSTDSTTKSFKFRHNEQRLFIWLEERFRILKQSLAANCDENDNCAEDEQCFGILADYLPELVAQRLKERLDIKMPKNQNHQKKKRILAEPTKGTEAKGARTAKRKLTKVLAEASKGSHSIASLFGSNKAHKK</sequence>
<keyword evidence="4" id="KW-1185">Reference proteome</keyword>
<organism evidence="3 4">
    <name type="scientific">Heterodera trifolii</name>
    <dbReference type="NCBI Taxonomy" id="157864"/>
    <lineage>
        <taxon>Eukaryota</taxon>
        <taxon>Metazoa</taxon>
        <taxon>Ecdysozoa</taxon>
        <taxon>Nematoda</taxon>
        <taxon>Chromadorea</taxon>
        <taxon>Rhabditida</taxon>
        <taxon>Tylenchina</taxon>
        <taxon>Tylenchomorpha</taxon>
        <taxon>Tylenchoidea</taxon>
        <taxon>Heteroderidae</taxon>
        <taxon>Heteroderinae</taxon>
        <taxon>Heterodera</taxon>
    </lineage>
</organism>
<comment type="caution">
    <text evidence="3">The sequence shown here is derived from an EMBL/GenBank/DDBJ whole genome shotgun (WGS) entry which is preliminary data.</text>
</comment>
<reference evidence="3 4" key="1">
    <citation type="submission" date="2024-10" db="EMBL/GenBank/DDBJ databases">
        <authorList>
            <person name="Kim D."/>
        </authorList>
    </citation>
    <scope>NUCLEOTIDE SEQUENCE [LARGE SCALE GENOMIC DNA]</scope>
    <source>
        <strain evidence="3">BH-2024</strain>
    </source>
</reference>
<feature type="domain" description="Rnh202 triple barrel" evidence="2">
    <location>
        <begin position="71"/>
        <end position="123"/>
    </location>
</feature>
<dbReference type="Gene3D" id="1.10.20.120">
    <property type="match status" value="1"/>
</dbReference>
<proteinExistence type="predicted"/>
<evidence type="ECO:0000313" key="3">
    <source>
        <dbReference type="EMBL" id="KAL3120559.1"/>
    </source>
</evidence>
<dbReference type="Pfam" id="PF17745">
    <property type="entry name" value="Ydr279_N"/>
    <property type="match status" value="1"/>
</dbReference>
<evidence type="ECO:0000259" key="2">
    <source>
        <dbReference type="Pfam" id="PF17745"/>
    </source>
</evidence>
<dbReference type="InterPro" id="IPR041195">
    <property type="entry name" value="Rnh202_N"/>
</dbReference>
<accession>A0ABD2LZC8</accession>
<feature type="region of interest" description="Disordered" evidence="1">
    <location>
        <begin position="256"/>
        <end position="282"/>
    </location>
</feature>
<gene>
    <name evidence="3" type="ORF">niasHT_007851</name>
</gene>
<evidence type="ECO:0000313" key="4">
    <source>
        <dbReference type="Proteomes" id="UP001620626"/>
    </source>
</evidence>
<dbReference type="Proteomes" id="UP001620626">
    <property type="component" value="Unassembled WGS sequence"/>
</dbReference>
<dbReference type="EMBL" id="JBICBT010000207">
    <property type="protein sequence ID" value="KAL3120559.1"/>
    <property type="molecule type" value="Genomic_DNA"/>
</dbReference>
<dbReference type="Gene3D" id="2.20.25.530">
    <property type="match status" value="1"/>
</dbReference>
<name>A0ABD2LZC8_9BILA</name>
<dbReference type="AlphaFoldDB" id="A0ABD2LZC8"/>
<evidence type="ECO:0000256" key="1">
    <source>
        <dbReference type="SAM" id="MobiDB-lite"/>
    </source>
</evidence>
<protein>
    <recommendedName>
        <fullName evidence="2">Rnh202 triple barrel domain-containing protein</fullName>
    </recommendedName>
</protein>
<dbReference type="PANTHER" id="PTHR13383:SF11">
    <property type="entry name" value="RIBONUCLEASE H2 SUBUNIT B"/>
    <property type="match status" value="1"/>
</dbReference>
<dbReference type="PANTHER" id="PTHR13383">
    <property type="entry name" value="RIBONUCLEASE H2 SUBUNIT B"/>
    <property type="match status" value="1"/>
</dbReference>